<dbReference type="Proteomes" id="UP000316270">
    <property type="component" value="Chromosome 5"/>
</dbReference>
<dbReference type="Gene3D" id="3.30.70.100">
    <property type="match status" value="1"/>
</dbReference>
<name>A0A517L4Y7_9PEZI</name>
<sequence length="136" mass="15414">MNQALFVGLGVQNDSDLITNRNIINPAKMAENEAVTLIAILSPKPGKKERVVELMRKIVDGVIANEMGALQYEMFEDLKTHEICFVEKYADGAAQKFHENTQYFKESIGALVQEDLLSKDYELRFCKTLAGFQVRR</sequence>
<keyword evidence="3" id="KW-1185">Reference proteome</keyword>
<evidence type="ECO:0000259" key="1">
    <source>
        <dbReference type="PROSITE" id="PS51725"/>
    </source>
</evidence>
<dbReference type="EMBL" id="CP042189">
    <property type="protein sequence ID" value="QDS70684.1"/>
    <property type="molecule type" value="Genomic_DNA"/>
</dbReference>
<dbReference type="AlphaFoldDB" id="A0A517L4Y7"/>
<accession>A0A517L4Y7</accession>
<dbReference type="InterPro" id="IPR011008">
    <property type="entry name" value="Dimeric_a/b-barrel"/>
</dbReference>
<dbReference type="PANTHER" id="PTHR40624:SF1">
    <property type="entry name" value="BIOSYNTHESIS MONOOXYGENASE, PUTATIVE (AFU_ORTHOLOGUE AFUA_1G12025)-RELATED"/>
    <property type="match status" value="1"/>
</dbReference>
<feature type="domain" description="ABM" evidence="1">
    <location>
        <begin position="35"/>
        <end position="125"/>
    </location>
</feature>
<gene>
    <name evidence="2" type="ORF">FKW77_001404</name>
</gene>
<protein>
    <recommendedName>
        <fullName evidence="1">ABM domain-containing protein</fullName>
    </recommendedName>
</protein>
<dbReference type="OrthoDB" id="10011777at2759"/>
<dbReference type="InterPro" id="IPR007138">
    <property type="entry name" value="ABM_dom"/>
</dbReference>
<proteinExistence type="predicted"/>
<organism evidence="2 3">
    <name type="scientific">Venturia effusa</name>
    <dbReference type="NCBI Taxonomy" id="50376"/>
    <lineage>
        <taxon>Eukaryota</taxon>
        <taxon>Fungi</taxon>
        <taxon>Dikarya</taxon>
        <taxon>Ascomycota</taxon>
        <taxon>Pezizomycotina</taxon>
        <taxon>Dothideomycetes</taxon>
        <taxon>Pleosporomycetidae</taxon>
        <taxon>Venturiales</taxon>
        <taxon>Venturiaceae</taxon>
        <taxon>Venturia</taxon>
    </lineage>
</organism>
<evidence type="ECO:0000313" key="3">
    <source>
        <dbReference type="Proteomes" id="UP000316270"/>
    </source>
</evidence>
<evidence type="ECO:0000313" key="2">
    <source>
        <dbReference type="EMBL" id="QDS70684.1"/>
    </source>
</evidence>
<reference evidence="2 3" key="1">
    <citation type="submission" date="2019-07" db="EMBL/GenBank/DDBJ databases">
        <title>Finished genome of Venturia effusa.</title>
        <authorList>
            <person name="Young C.A."/>
            <person name="Cox M.P."/>
            <person name="Ganley A.R.D."/>
            <person name="David W.J."/>
        </authorList>
    </citation>
    <scope>NUCLEOTIDE SEQUENCE [LARGE SCALE GENOMIC DNA]</scope>
    <source>
        <strain evidence="3">albino</strain>
    </source>
</reference>
<dbReference type="PANTHER" id="PTHR40624">
    <property type="entry name" value="BIOSYNTHESIS MONOOXYGENASE, PUTATIVE (AFU_ORTHOLOGUE AFUA_1G12025)-RELATED"/>
    <property type="match status" value="1"/>
</dbReference>
<dbReference type="Pfam" id="PF03992">
    <property type="entry name" value="ABM"/>
    <property type="match status" value="1"/>
</dbReference>
<dbReference type="SUPFAM" id="SSF54909">
    <property type="entry name" value="Dimeric alpha+beta barrel"/>
    <property type="match status" value="1"/>
</dbReference>
<dbReference type="PROSITE" id="PS51725">
    <property type="entry name" value="ABM"/>
    <property type="match status" value="1"/>
</dbReference>